<evidence type="ECO:0008006" key="4">
    <source>
        <dbReference type="Google" id="ProtNLM"/>
    </source>
</evidence>
<keyword evidence="1" id="KW-0732">Signal</keyword>
<feature type="chain" id="PRO_5047546284" description="Ig-like domain-containing protein" evidence="1">
    <location>
        <begin position="24"/>
        <end position="807"/>
    </location>
</feature>
<evidence type="ECO:0000313" key="3">
    <source>
        <dbReference type="Proteomes" id="UP000824504"/>
    </source>
</evidence>
<feature type="signal peptide" evidence="1">
    <location>
        <begin position="1"/>
        <end position="23"/>
    </location>
</feature>
<evidence type="ECO:0000313" key="2">
    <source>
        <dbReference type="EMBL" id="QXT63348.1"/>
    </source>
</evidence>
<gene>
    <name evidence="2" type="ORF">KDB89_02360</name>
</gene>
<dbReference type="InterPro" id="IPR006311">
    <property type="entry name" value="TAT_signal"/>
</dbReference>
<dbReference type="Proteomes" id="UP000824504">
    <property type="component" value="Chromosome"/>
</dbReference>
<keyword evidence="3" id="KW-1185">Reference proteome</keyword>
<dbReference type="PROSITE" id="PS51318">
    <property type="entry name" value="TAT"/>
    <property type="match status" value="1"/>
</dbReference>
<dbReference type="EMBL" id="CP079216">
    <property type="protein sequence ID" value="QXT63348.1"/>
    <property type="molecule type" value="Genomic_DNA"/>
</dbReference>
<organism evidence="2 3">
    <name type="scientific">Tessaracoccus palaemonis</name>
    <dbReference type="NCBI Taxonomy" id="2829499"/>
    <lineage>
        <taxon>Bacteria</taxon>
        <taxon>Bacillati</taxon>
        <taxon>Actinomycetota</taxon>
        <taxon>Actinomycetes</taxon>
        <taxon>Propionibacteriales</taxon>
        <taxon>Propionibacteriaceae</taxon>
        <taxon>Tessaracoccus</taxon>
    </lineage>
</organism>
<name>A0ABX8SMG5_9ACTN</name>
<protein>
    <recommendedName>
        <fullName evidence="4">Ig-like domain-containing protein</fullName>
    </recommendedName>
</protein>
<proteinExistence type="predicted"/>
<dbReference type="RefSeq" id="WP_219083170.1">
    <property type="nucleotide sequence ID" value="NZ_CP079216.1"/>
</dbReference>
<accession>A0ABX8SMG5</accession>
<reference evidence="2 3" key="1">
    <citation type="submission" date="2021-07" db="EMBL/GenBank/DDBJ databases">
        <title>complete genome sequencing of Tessaracoccus sp.J1M15.</title>
        <authorList>
            <person name="Bae J.-W."/>
            <person name="Kim D.-y."/>
        </authorList>
    </citation>
    <scope>NUCLEOTIDE SEQUENCE [LARGE SCALE GENOMIC DNA]</scope>
    <source>
        <strain evidence="2 3">J1M15</strain>
    </source>
</reference>
<evidence type="ECO:0000256" key="1">
    <source>
        <dbReference type="SAM" id="SignalP"/>
    </source>
</evidence>
<sequence>MTHPAPRRLARAALVAATATALAFGGFVAAPAAHADAIDSATPTTVSDAVLTWGLSTETGGGAYDGSCNFLSAGIAGDTTSSRPWTEADGFYQSSVGNVEILKDGPDGTQVTPTWATKCQTGAGTNVVAWQPSTKTGNVVKISEGEGLINSDGSATVSWDGDFSVVFYGGLTYWSASDPVLTVAADGTGQLTATATGYAASMSGGTWGALPATEVVLADLTGVEVTETGFTVTPDYLGVEVEVGTGTAQNRANAYWGAFPQSLVDFNMKTGQSSYWYSSGAARDSVKVATPLTVGYTAEQTTPTVTVSKTTGLDADGETITVTGSGFLPNGTLTNGTRQPLAGKFAGSYIVLGKFADVWQPTAGATSSARTGISTKWGVLAEDYDAIGGESRGAAVINPDGTFEVQLDAKSIVGSGNYGVYTYAGGGVTYAPFETFTPVSFDESPAAITGHPVTANIDVSIEVPSIDHTFSVTATGGPTPTIAWEKRAAGSDEWAPIEGATSNELNLALTAADNGSAVRAVATNIFGTATSDEASITVETVNSALVVGKPTISGSAKVGSTLTAKPGTWTAGTNLSYQWFSGSSAIKGATRSALALTSALSGKSISVKVTGTKDGYDTATASSAAVKVAAGTLATKTPTISGTAKVGRTLTAIRGTWTSGTTYTYQWYAGGSAIKGATGKSFTPTATQKGKKITVKVTGRLSGYTTASKTSKATSSVAAGSLTTKVPTIKGTAKVGKKLTVIRGTWTSGTSYSYQWYANGSKIKGATSKTITVKTAQKGAKITVKVTGRKSGYTTATKVSKATAKVA</sequence>